<feature type="non-terminal residue" evidence="1">
    <location>
        <position position="1"/>
    </location>
</feature>
<comment type="caution">
    <text evidence="1">The sequence shown here is derived from an EMBL/GenBank/DDBJ whole genome shotgun (WGS) entry which is preliminary data.</text>
</comment>
<dbReference type="EMBL" id="AZIM01000063">
    <property type="protein sequence ID" value="ETE73643.1"/>
    <property type="molecule type" value="Genomic_DNA"/>
</dbReference>
<proteinExistence type="predicted"/>
<dbReference type="Proteomes" id="UP000018936">
    <property type="component" value="Unassembled WGS sequence"/>
</dbReference>
<protein>
    <submittedName>
        <fullName evidence="1">Uncharacterized protein</fullName>
    </submittedName>
</protein>
<keyword evidence="2" id="KW-1185">Reference proteome</keyword>
<sequence length="184" mass="19818">MAHVSQVAHRALSMGTRAIAPAWLHRACGYASHRPAGLQVSVAHAQGGGAHVWGRGACTLGTQWQKASTLKKQHLPPFPQKLRSLDEKKSRFYASLIHKGRLMQGLFSREKLLASSPPHPTPATHFPSWQSLAIRAEIEAVDLVRVLAEHFGHAEAPQHVVRQLHAAAAAAAAGKGSRRGLRAG</sequence>
<reference evidence="1 2" key="1">
    <citation type="journal article" date="2013" name="Proc. Natl. Acad. Sci. U.S.A.">
        <title>The king cobra genome reveals dynamic gene evolution and adaptation in the snake venom system.</title>
        <authorList>
            <person name="Vonk F.J."/>
            <person name="Casewell N.R."/>
            <person name="Henkel C.V."/>
            <person name="Heimberg A.M."/>
            <person name="Jansen H.J."/>
            <person name="McCleary R.J."/>
            <person name="Kerkkamp H.M."/>
            <person name="Vos R.A."/>
            <person name="Guerreiro I."/>
            <person name="Calvete J.J."/>
            <person name="Wuster W."/>
            <person name="Woods A.E."/>
            <person name="Logan J.M."/>
            <person name="Harrison R.A."/>
            <person name="Castoe T.A."/>
            <person name="de Koning A.P."/>
            <person name="Pollock D.D."/>
            <person name="Yandell M."/>
            <person name="Calderon D."/>
            <person name="Renjifo C."/>
            <person name="Currier R.B."/>
            <person name="Salgado D."/>
            <person name="Pla D."/>
            <person name="Sanz L."/>
            <person name="Hyder A.S."/>
            <person name="Ribeiro J.M."/>
            <person name="Arntzen J.W."/>
            <person name="van den Thillart G.E."/>
            <person name="Boetzer M."/>
            <person name="Pirovano W."/>
            <person name="Dirks R.P."/>
            <person name="Spaink H.P."/>
            <person name="Duboule D."/>
            <person name="McGlinn E."/>
            <person name="Kini R.M."/>
            <person name="Richardson M.K."/>
        </authorList>
    </citation>
    <scope>NUCLEOTIDE SEQUENCE</scope>
    <source>
        <tissue evidence="1">Blood</tissue>
    </source>
</reference>
<evidence type="ECO:0000313" key="1">
    <source>
        <dbReference type="EMBL" id="ETE73643.1"/>
    </source>
</evidence>
<accession>V8PHZ1</accession>
<gene>
    <name evidence="1" type="ORF">L345_00522</name>
</gene>
<dbReference type="AlphaFoldDB" id="V8PHZ1"/>
<name>V8PHZ1_OPHHA</name>
<evidence type="ECO:0000313" key="2">
    <source>
        <dbReference type="Proteomes" id="UP000018936"/>
    </source>
</evidence>
<organism evidence="1 2">
    <name type="scientific">Ophiophagus hannah</name>
    <name type="common">King cobra</name>
    <name type="synonym">Naja hannah</name>
    <dbReference type="NCBI Taxonomy" id="8665"/>
    <lineage>
        <taxon>Eukaryota</taxon>
        <taxon>Metazoa</taxon>
        <taxon>Chordata</taxon>
        <taxon>Craniata</taxon>
        <taxon>Vertebrata</taxon>
        <taxon>Euteleostomi</taxon>
        <taxon>Lepidosauria</taxon>
        <taxon>Squamata</taxon>
        <taxon>Bifurcata</taxon>
        <taxon>Unidentata</taxon>
        <taxon>Episquamata</taxon>
        <taxon>Toxicofera</taxon>
        <taxon>Serpentes</taxon>
        <taxon>Colubroidea</taxon>
        <taxon>Elapidae</taxon>
        <taxon>Elapinae</taxon>
        <taxon>Ophiophagus</taxon>
    </lineage>
</organism>